<dbReference type="FunFam" id="1.50.10.20:FF:000007">
    <property type="entry name" value="Protein farnesyltransferase subunit beta"/>
    <property type="match status" value="1"/>
</dbReference>
<comment type="catalytic activity">
    <reaction evidence="13">
        <text>L-cysteinyl-[protein] + (2E,6E)-farnesyl diphosphate = S-(2E,6E)-farnesyl-L-cysteinyl-[protein] + diphosphate</text>
        <dbReference type="Rhea" id="RHEA:13345"/>
        <dbReference type="Rhea" id="RHEA-COMP:10131"/>
        <dbReference type="Rhea" id="RHEA-COMP:11535"/>
        <dbReference type="ChEBI" id="CHEBI:29950"/>
        <dbReference type="ChEBI" id="CHEBI:33019"/>
        <dbReference type="ChEBI" id="CHEBI:86019"/>
        <dbReference type="ChEBI" id="CHEBI:175763"/>
    </reaction>
</comment>
<sequence>MGVLNGNTPLAQLRQSDDGLPTDTSIAQRRVEDSVLETFTPYAPHNVYRKELDSVLLDRQQHIPYLQRGLKSLSRWMVSLDASRPWIAYWILHSLDLLDADISEDTIQKGIESCKTWQLPTGGFGGGPGQYAHLATTYAAVNTLAILGTKEAYDVIDRESLYSFLMRMKQPDGSFTMHVGGEIDIRGSYCALSAAALTNLLTPELTRGCADFIKRAQTYEGGIGPYPGKEAHNGYTFCGLAAMEILGEVNKLNVAKLTRWCADRQMSLEGGFQGRTNKLVDGCYSFWGAGDFPILYAELERQSHKGGIVPAGKFDYVFDREALQEYILISCQSEHGGLIDKPKKGADYYHTCYCLSGLSTAQHLIRYNDVQVNGEPIQGGLRSLLWTSVNDLTLVGDLGNELMPTHPVHNITLRRARDMIHYFYGAEADALKDIIPKDEEPADLVEEESTSL</sequence>
<comment type="subunit">
    <text evidence="13">Heterodimer of an alpha and a beta subunit.</text>
</comment>
<evidence type="ECO:0000256" key="6">
    <source>
        <dbReference type="ARBA" id="ARBA00022679"/>
    </source>
</evidence>
<dbReference type="Proteomes" id="UP000242180">
    <property type="component" value="Unassembled WGS sequence"/>
</dbReference>
<evidence type="ECO:0000256" key="8">
    <source>
        <dbReference type="ARBA" id="ARBA00022737"/>
    </source>
</evidence>
<feature type="region of interest" description="Disordered" evidence="14">
    <location>
        <begin position="1"/>
        <end position="22"/>
    </location>
</feature>
<evidence type="ECO:0000256" key="3">
    <source>
        <dbReference type="ARBA" id="ARBA00015798"/>
    </source>
</evidence>
<organism evidence="16 17">
    <name type="scientific">Syncephalastrum racemosum</name>
    <name type="common">Filamentous fungus</name>
    <dbReference type="NCBI Taxonomy" id="13706"/>
    <lineage>
        <taxon>Eukaryota</taxon>
        <taxon>Fungi</taxon>
        <taxon>Fungi incertae sedis</taxon>
        <taxon>Mucoromycota</taxon>
        <taxon>Mucoromycotina</taxon>
        <taxon>Mucoromycetes</taxon>
        <taxon>Mucorales</taxon>
        <taxon>Syncephalastraceae</taxon>
        <taxon>Syncephalastrum</taxon>
    </lineage>
</organism>
<comment type="cofactor">
    <cofactor evidence="13">
        <name>Zn(2+)</name>
        <dbReference type="ChEBI" id="CHEBI:29105"/>
    </cofactor>
    <text evidence="13">Binds 1 zinc ion per subunit.</text>
</comment>
<name>A0A1X2HN44_SYNRA</name>
<dbReference type="InterPro" id="IPR026872">
    <property type="entry name" value="FTB"/>
</dbReference>
<proteinExistence type="inferred from homology"/>
<gene>
    <name evidence="16" type="ORF">BCR43DRAFT_485771</name>
</gene>
<evidence type="ECO:0000256" key="2">
    <source>
        <dbReference type="ARBA" id="ARBA00012702"/>
    </source>
</evidence>
<dbReference type="InterPro" id="IPR001330">
    <property type="entry name" value="Prenyltrans"/>
</dbReference>
<comment type="caution">
    <text evidence="16">The sequence shown here is derived from an EMBL/GenBank/DDBJ whole genome shotgun (WGS) entry which is preliminary data.</text>
</comment>
<evidence type="ECO:0000256" key="1">
    <source>
        <dbReference type="ARBA" id="ARBA00010497"/>
    </source>
</evidence>
<dbReference type="OrthoDB" id="10261146at2759"/>
<evidence type="ECO:0000256" key="14">
    <source>
        <dbReference type="SAM" id="MobiDB-lite"/>
    </source>
</evidence>
<dbReference type="OMA" id="MLYWIAN"/>
<dbReference type="PANTHER" id="PTHR11774">
    <property type="entry name" value="GERANYLGERANYL TRANSFERASE TYPE BETA SUBUNIT"/>
    <property type="match status" value="1"/>
</dbReference>
<protein>
    <recommendedName>
        <fullName evidence="3 13">Protein farnesyltransferase subunit beta</fullName>
        <shortName evidence="13">FTase-beta</shortName>
        <ecNumber evidence="2 13">2.5.1.58</ecNumber>
    </recommendedName>
</protein>
<dbReference type="CDD" id="cd02893">
    <property type="entry name" value="FTase"/>
    <property type="match status" value="1"/>
</dbReference>
<dbReference type="Gene3D" id="1.50.10.20">
    <property type="match status" value="1"/>
</dbReference>
<evidence type="ECO:0000256" key="9">
    <source>
        <dbReference type="ARBA" id="ARBA00022833"/>
    </source>
</evidence>
<evidence type="ECO:0000256" key="10">
    <source>
        <dbReference type="ARBA" id="ARBA00023098"/>
    </source>
</evidence>
<dbReference type="InterPro" id="IPR045089">
    <property type="entry name" value="PGGT1B-like"/>
</dbReference>
<dbReference type="GO" id="GO:0097354">
    <property type="term" value="P:prenylation"/>
    <property type="evidence" value="ECO:0007669"/>
    <property type="project" value="UniProtKB-UniRule"/>
</dbReference>
<keyword evidence="5 13" id="KW-0637">Prenyltransferase</keyword>
<evidence type="ECO:0000256" key="7">
    <source>
        <dbReference type="ARBA" id="ARBA00022723"/>
    </source>
</evidence>
<dbReference type="GO" id="GO:0006629">
    <property type="term" value="P:lipid metabolic process"/>
    <property type="evidence" value="ECO:0007669"/>
    <property type="project" value="UniProtKB-KW"/>
</dbReference>
<dbReference type="InterPro" id="IPR008930">
    <property type="entry name" value="Terpenoid_cyclase/PrenylTrfase"/>
</dbReference>
<keyword evidence="4" id="KW-0597">Phosphoprotein</keyword>
<keyword evidence="10" id="KW-0443">Lipid metabolism</keyword>
<comment type="function">
    <text evidence="11">Essential subunit of the farnesyltransferase complex. Catalyzes the transfer of a farnesyl moiety from farnesyl diphosphate to a cysteine at the fourth position from the C-terminus of several proteins having the C-terminal sequence Cys-aliphatic-aliphatic-X.</text>
</comment>
<evidence type="ECO:0000256" key="13">
    <source>
        <dbReference type="RuleBase" id="RU365056"/>
    </source>
</evidence>
<evidence type="ECO:0000256" key="12">
    <source>
        <dbReference type="ARBA" id="ARBA00064192"/>
    </source>
</evidence>
<reference evidence="16 17" key="1">
    <citation type="submission" date="2016-07" db="EMBL/GenBank/DDBJ databases">
        <title>Pervasive Adenine N6-methylation of Active Genes in Fungi.</title>
        <authorList>
            <consortium name="DOE Joint Genome Institute"/>
            <person name="Mondo S.J."/>
            <person name="Dannebaum R.O."/>
            <person name="Kuo R.C."/>
            <person name="Labutti K."/>
            <person name="Haridas S."/>
            <person name="Kuo A."/>
            <person name="Salamov A."/>
            <person name="Ahrendt S.R."/>
            <person name="Lipzen A."/>
            <person name="Sullivan W."/>
            <person name="Andreopoulos W.B."/>
            <person name="Clum A."/>
            <person name="Lindquist E."/>
            <person name="Daum C."/>
            <person name="Ramamoorthy G.K."/>
            <person name="Gryganskyi A."/>
            <person name="Culley D."/>
            <person name="Magnuson J.K."/>
            <person name="James T.Y."/>
            <person name="O'Malley M.A."/>
            <person name="Stajich J.E."/>
            <person name="Spatafora J.W."/>
            <person name="Visel A."/>
            <person name="Grigoriev I.V."/>
        </authorList>
    </citation>
    <scope>NUCLEOTIDE SEQUENCE [LARGE SCALE GENOMIC DNA]</scope>
    <source>
        <strain evidence="16 17">NRRL 2496</strain>
    </source>
</reference>
<dbReference type="Pfam" id="PF00432">
    <property type="entry name" value="Prenyltrans"/>
    <property type="match status" value="1"/>
</dbReference>
<feature type="compositionally biased region" description="Polar residues" evidence="14">
    <location>
        <begin position="1"/>
        <end position="14"/>
    </location>
</feature>
<evidence type="ECO:0000313" key="17">
    <source>
        <dbReference type="Proteomes" id="UP000242180"/>
    </source>
</evidence>
<keyword evidence="6 13" id="KW-0808">Transferase</keyword>
<dbReference type="GO" id="GO:0008270">
    <property type="term" value="F:zinc ion binding"/>
    <property type="evidence" value="ECO:0007669"/>
    <property type="project" value="UniProtKB-UniRule"/>
</dbReference>
<evidence type="ECO:0000256" key="5">
    <source>
        <dbReference type="ARBA" id="ARBA00022602"/>
    </source>
</evidence>
<keyword evidence="7 13" id="KW-0479">Metal-binding</keyword>
<dbReference type="STRING" id="13706.A0A1X2HN44"/>
<keyword evidence="17" id="KW-1185">Reference proteome</keyword>
<evidence type="ECO:0000256" key="11">
    <source>
        <dbReference type="ARBA" id="ARBA00055850"/>
    </source>
</evidence>
<dbReference type="FunCoup" id="A0A1X2HN44">
    <property type="interactions" value="220"/>
</dbReference>
<dbReference type="PANTHER" id="PTHR11774:SF6">
    <property type="entry name" value="PROTEIN FARNESYLTRANSFERASE SUBUNIT BETA"/>
    <property type="match status" value="1"/>
</dbReference>
<dbReference type="InParanoid" id="A0A1X2HN44"/>
<comment type="subunit">
    <text evidence="12">Heterodimer of FNTA and FNTB.</text>
</comment>
<dbReference type="GO" id="GO:0005965">
    <property type="term" value="C:protein farnesyltransferase complex"/>
    <property type="evidence" value="ECO:0007669"/>
    <property type="project" value="UniProtKB-UniRule"/>
</dbReference>
<dbReference type="AlphaFoldDB" id="A0A1X2HN44"/>
<dbReference type="EMBL" id="MCGN01000002">
    <property type="protein sequence ID" value="ORZ00781.1"/>
    <property type="molecule type" value="Genomic_DNA"/>
</dbReference>
<keyword evidence="9 13" id="KW-0862">Zinc</keyword>
<comment type="similarity">
    <text evidence="1 13">Belongs to the protein prenyltransferase subunit beta family.</text>
</comment>
<evidence type="ECO:0000259" key="15">
    <source>
        <dbReference type="Pfam" id="PF00432"/>
    </source>
</evidence>
<keyword evidence="8" id="KW-0677">Repeat</keyword>
<accession>A0A1X2HN44</accession>
<comment type="function">
    <text evidence="13">Catalyzes the transfer of a farnesyl moiety from farnesyl diphosphate to a cysteine at the fourth position from the C-terminus of several proteins. The beta subunit is responsible for peptide-binding.</text>
</comment>
<dbReference type="EC" id="2.5.1.58" evidence="2 13"/>
<evidence type="ECO:0000313" key="16">
    <source>
        <dbReference type="EMBL" id="ORZ00781.1"/>
    </source>
</evidence>
<dbReference type="GO" id="GO:0004660">
    <property type="term" value="F:protein farnesyltransferase activity"/>
    <property type="evidence" value="ECO:0007669"/>
    <property type="project" value="UniProtKB-UniRule"/>
</dbReference>
<dbReference type="SUPFAM" id="SSF48239">
    <property type="entry name" value="Terpenoid cyclases/Protein prenyltransferases"/>
    <property type="match status" value="1"/>
</dbReference>
<feature type="domain" description="Prenyltransferase alpha-alpha toroid" evidence="15">
    <location>
        <begin position="57"/>
        <end position="411"/>
    </location>
</feature>
<evidence type="ECO:0000256" key="4">
    <source>
        <dbReference type="ARBA" id="ARBA00022553"/>
    </source>
</evidence>